<feature type="transmembrane region" description="Helical" evidence="1">
    <location>
        <begin position="54"/>
        <end position="72"/>
    </location>
</feature>
<sequence length="84" mass="9625">MKKNFSKAILRHWNKVGLAGLIVKVSGAIAIENYPWAIQEPADKIGVSVHGLRWFLWTFAIFGVLCWIMVFVKKNIKHKERSST</sequence>
<evidence type="ECO:0000313" key="2">
    <source>
        <dbReference type="EMBL" id="KKS48974.1"/>
    </source>
</evidence>
<proteinExistence type="predicted"/>
<gene>
    <name evidence="2" type="ORF">UV11_C0001G0069</name>
</gene>
<name>A0A0G0ZJX3_9BACT</name>
<keyword evidence="1" id="KW-0812">Transmembrane</keyword>
<keyword evidence="1" id="KW-1133">Transmembrane helix</keyword>
<evidence type="ECO:0000313" key="3">
    <source>
        <dbReference type="Proteomes" id="UP000034036"/>
    </source>
</evidence>
<keyword evidence="1" id="KW-0472">Membrane</keyword>
<comment type="caution">
    <text evidence="2">The sequence shown here is derived from an EMBL/GenBank/DDBJ whole genome shotgun (WGS) entry which is preliminary data.</text>
</comment>
<dbReference type="EMBL" id="LCDF01000001">
    <property type="protein sequence ID" value="KKS48974.1"/>
    <property type="molecule type" value="Genomic_DNA"/>
</dbReference>
<evidence type="ECO:0000256" key="1">
    <source>
        <dbReference type="SAM" id="Phobius"/>
    </source>
</evidence>
<organism evidence="2 3">
    <name type="scientific">Candidatus Giovannonibacteria bacterium GW2011_GWF2_42_19</name>
    <dbReference type="NCBI Taxonomy" id="1618659"/>
    <lineage>
        <taxon>Bacteria</taxon>
        <taxon>Candidatus Giovannoniibacteriota</taxon>
    </lineage>
</organism>
<dbReference type="STRING" id="1618659.UV11_C0001G0069"/>
<dbReference type="AlphaFoldDB" id="A0A0G0ZJX3"/>
<reference evidence="2" key="1">
    <citation type="journal article" date="2015" name="Nature">
        <title>rRNA introns, odd ribosomes, and small enigmatic genomes across a large radiation of phyla.</title>
        <authorList>
            <person name="Brown C.T."/>
            <person name="Hug L.A."/>
            <person name="Thomas B.C."/>
            <person name="Sharon I."/>
            <person name="Castelle C.J."/>
            <person name="Singh A."/>
            <person name="Wilkins M.J."/>
            <person name="Williams K.H."/>
            <person name="Banfield J.F."/>
        </authorList>
    </citation>
    <scope>NUCLEOTIDE SEQUENCE [LARGE SCALE GENOMIC DNA]</scope>
</reference>
<protein>
    <submittedName>
        <fullName evidence="2">Uncharacterized protein</fullName>
    </submittedName>
</protein>
<dbReference type="Proteomes" id="UP000034036">
    <property type="component" value="Unassembled WGS sequence"/>
</dbReference>
<accession>A0A0G0ZJX3</accession>